<evidence type="ECO:0000313" key="1">
    <source>
        <dbReference type="EMBL" id="EML1470550.1"/>
    </source>
</evidence>
<gene>
    <name evidence="1" type="ORF">QEG54_001244</name>
</gene>
<comment type="caution">
    <text evidence="1">The sequence shown here is derived from an EMBL/GenBank/DDBJ whole genome shotgun (WGS) entry which is preliminary data.</text>
</comment>
<dbReference type="EMBL" id="ABLOKC030000005">
    <property type="protein sequence ID" value="EML1470550.1"/>
    <property type="molecule type" value="Genomic_DNA"/>
</dbReference>
<protein>
    <submittedName>
        <fullName evidence="1">Uncharacterized protein</fullName>
    </submittedName>
</protein>
<dbReference type="RefSeq" id="WP_155521247.1">
    <property type="nucleotide sequence ID" value="NZ_LDZN01000001.1"/>
</dbReference>
<dbReference type="AlphaFoldDB" id="A0AAI9GMR4"/>
<name>A0AAI9GMR4_PLUGE</name>
<organism evidence="1">
    <name type="scientific">Pluralibacter gergoviae</name>
    <name type="common">Enterobacter gergoviae</name>
    <dbReference type="NCBI Taxonomy" id="61647"/>
    <lineage>
        <taxon>Bacteria</taxon>
        <taxon>Pseudomonadati</taxon>
        <taxon>Pseudomonadota</taxon>
        <taxon>Gammaproteobacteria</taxon>
        <taxon>Enterobacterales</taxon>
        <taxon>Enterobacteriaceae</taxon>
        <taxon>Pluralibacter</taxon>
    </lineage>
</organism>
<proteinExistence type="predicted"/>
<accession>A0AAI9GMR4</accession>
<reference evidence="1" key="1">
    <citation type="submission" date="2024-02" db="EMBL/GenBank/DDBJ databases">
        <authorList>
            <consortium name="Clinical and Environmental Microbiology Branch: Whole genome sequencing antimicrobial resistance pathogens in the healthcare setting"/>
        </authorList>
    </citation>
    <scope>NUCLEOTIDE SEQUENCE</scope>
    <source>
        <strain evidence="1">2021DK-00143</strain>
    </source>
</reference>
<sequence length="58" mass="6644">MHVMAGNGSIFAPFCDKITLPVRVMVQRGGWAWRGQIFNKRIKSAEVSRSKKQRLARK</sequence>